<comment type="caution">
    <text evidence="2">The sequence shown here is derived from an EMBL/GenBank/DDBJ whole genome shotgun (WGS) entry which is preliminary data.</text>
</comment>
<evidence type="ECO:0000313" key="3">
    <source>
        <dbReference type="Proteomes" id="UP000314294"/>
    </source>
</evidence>
<reference evidence="2 3" key="1">
    <citation type="submission" date="2019-03" db="EMBL/GenBank/DDBJ databases">
        <title>First draft genome of Liparis tanakae, snailfish: a comprehensive survey of snailfish specific genes.</title>
        <authorList>
            <person name="Kim W."/>
            <person name="Song I."/>
            <person name="Jeong J.-H."/>
            <person name="Kim D."/>
            <person name="Kim S."/>
            <person name="Ryu S."/>
            <person name="Song J.Y."/>
            <person name="Lee S.K."/>
        </authorList>
    </citation>
    <scope>NUCLEOTIDE SEQUENCE [LARGE SCALE GENOMIC DNA]</scope>
    <source>
        <tissue evidence="2">Muscle</tissue>
    </source>
</reference>
<dbReference type="EMBL" id="SRLO01000365">
    <property type="protein sequence ID" value="TNN59005.1"/>
    <property type="molecule type" value="Genomic_DNA"/>
</dbReference>
<dbReference type="Proteomes" id="UP000314294">
    <property type="component" value="Unassembled WGS sequence"/>
</dbReference>
<protein>
    <submittedName>
        <fullName evidence="2">Uncharacterized protein</fullName>
    </submittedName>
</protein>
<dbReference type="AlphaFoldDB" id="A0A4Z2H0Y3"/>
<gene>
    <name evidence="2" type="ORF">EYF80_030743</name>
</gene>
<name>A0A4Z2H0Y3_9TELE</name>
<accession>A0A4Z2H0Y3</accession>
<evidence type="ECO:0000313" key="2">
    <source>
        <dbReference type="EMBL" id="TNN59005.1"/>
    </source>
</evidence>
<sequence>MLMQRRLLLQRRPGGGRALRGGHRGGGGARGRRGVGRHLVFAESAVQRIQVLLLSLERPLLSIFVDVLSPLAVRVALRLGVQRPLLPLVFDVAPVVAVHGSGVFAVPHRGALFAVADGGVAGVVGVVLVVELGDPQGVALLGDELLAELRAASTQVARRGVTAVDRVRAHACKHSERGGRDKSTTDVTARRSHRPEQEEGRRGGGGGGGVGEEVQRPTYRTVNAYCLENTDDWCAGSTLSLSRYR</sequence>
<proteinExistence type="predicted"/>
<feature type="compositionally biased region" description="Basic and acidic residues" evidence="1">
    <location>
        <begin position="171"/>
        <end position="184"/>
    </location>
</feature>
<evidence type="ECO:0000256" key="1">
    <source>
        <dbReference type="SAM" id="MobiDB-lite"/>
    </source>
</evidence>
<organism evidence="2 3">
    <name type="scientific">Liparis tanakae</name>
    <name type="common">Tanaka's snailfish</name>
    <dbReference type="NCBI Taxonomy" id="230148"/>
    <lineage>
        <taxon>Eukaryota</taxon>
        <taxon>Metazoa</taxon>
        <taxon>Chordata</taxon>
        <taxon>Craniata</taxon>
        <taxon>Vertebrata</taxon>
        <taxon>Euteleostomi</taxon>
        <taxon>Actinopterygii</taxon>
        <taxon>Neopterygii</taxon>
        <taxon>Teleostei</taxon>
        <taxon>Neoteleostei</taxon>
        <taxon>Acanthomorphata</taxon>
        <taxon>Eupercaria</taxon>
        <taxon>Perciformes</taxon>
        <taxon>Cottioidei</taxon>
        <taxon>Cottales</taxon>
        <taxon>Liparidae</taxon>
        <taxon>Liparis</taxon>
    </lineage>
</organism>
<keyword evidence="3" id="KW-1185">Reference proteome</keyword>
<feature type="region of interest" description="Disordered" evidence="1">
    <location>
        <begin position="171"/>
        <end position="214"/>
    </location>
</feature>